<evidence type="ECO:0000313" key="2">
    <source>
        <dbReference type="EMBL" id="HJA09586.1"/>
    </source>
</evidence>
<protein>
    <submittedName>
        <fullName evidence="2">Uncharacterized protein</fullName>
    </submittedName>
</protein>
<organism evidence="2 3">
    <name type="scientific">Candidatus Mailhella merdigallinarum</name>
    <dbReference type="NCBI Taxonomy" id="2838658"/>
    <lineage>
        <taxon>Bacteria</taxon>
        <taxon>Pseudomonadati</taxon>
        <taxon>Thermodesulfobacteriota</taxon>
        <taxon>Desulfovibrionia</taxon>
        <taxon>Desulfovibrionales</taxon>
        <taxon>Desulfovibrionaceae</taxon>
        <taxon>Mailhella</taxon>
    </lineage>
</organism>
<dbReference type="EMBL" id="DXAN01000032">
    <property type="protein sequence ID" value="HJA09586.1"/>
    <property type="molecule type" value="Genomic_DNA"/>
</dbReference>
<accession>A0A9D2KMA8</accession>
<proteinExistence type="predicted"/>
<reference evidence="2" key="1">
    <citation type="journal article" date="2021" name="PeerJ">
        <title>Extensive microbial diversity within the chicken gut microbiome revealed by metagenomics and culture.</title>
        <authorList>
            <person name="Gilroy R."/>
            <person name="Ravi A."/>
            <person name="Getino M."/>
            <person name="Pursley I."/>
            <person name="Horton D.L."/>
            <person name="Alikhan N.F."/>
            <person name="Baker D."/>
            <person name="Gharbi K."/>
            <person name="Hall N."/>
            <person name="Watson M."/>
            <person name="Adriaenssens E.M."/>
            <person name="Foster-Nyarko E."/>
            <person name="Jarju S."/>
            <person name="Secka A."/>
            <person name="Antonio M."/>
            <person name="Oren A."/>
            <person name="Chaudhuri R.R."/>
            <person name="La Ragione R."/>
            <person name="Hildebrand F."/>
            <person name="Pallen M.J."/>
        </authorList>
    </citation>
    <scope>NUCLEOTIDE SEQUENCE</scope>
    <source>
        <strain evidence="2">CHK186-16707</strain>
    </source>
</reference>
<dbReference type="Proteomes" id="UP000824225">
    <property type="component" value="Unassembled WGS sequence"/>
</dbReference>
<feature type="compositionally biased region" description="Basic and acidic residues" evidence="1">
    <location>
        <begin position="30"/>
        <end position="50"/>
    </location>
</feature>
<gene>
    <name evidence="2" type="ORF">H9962_10440</name>
</gene>
<feature type="compositionally biased region" description="Low complexity" evidence="1">
    <location>
        <begin position="51"/>
        <end position="66"/>
    </location>
</feature>
<comment type="caution">
    <text evidence="2">The sequence shown here is derived from an EMBL/GenBank/DDBJ whole genome shotgun (WGS) entry which is preliminary data.</text>
</comment>
<reference evidence="2" key="2">
    <citation type="submission" date="2021-04" db="EMBL/GenBank/DDBJ databases">
        <authorList>
            <person name="Gilroy R."/>
        </authorList>
    </citation>
    <scope>NUCLEOTIDE SEQUENCE</scope>
    <source>
        <strain evidence="2">CHK186-16707</strain>
    </source>
</reference>
<feature type="compositionally biased region" description="Basic and acidic residues" evidence="1">
    <location>
        <begin position="1"/>
        <end position="17"/>
    </location>
</feature>
<evidence type="ECO:0000313" key="3">
    <source>
        <dbReference type="Proteomes" id="UP000824225"/>
    </source>
</evidence>
<sequence length="66" mass="7267">MATKERQMPARDSEGRFMSKGSEGHSGQRMPERNAEGRFVSENERGDKKGSSSSSSTGSSSRNEKR</sequence>
<name>A0A9D2KMA8_9BACT</name>
<evidence type="ECO:0000256" key="1">
    <source>
        <dbReference type="SAM" id="MobiDB-lite"/>
    </source>
</evidence>
<feature type="region of interest" description="Disordered" evidence="1">
    <location>
        <begin position="1"/>
        <end position="66"/>
    </location>
</feature>
<dbReference type="AlphaFoldDB" id="A0A9D2KMA8"/>